<feature type="transmembrane region" description="Helical" evidence="1">
    <location>
        <begin position="345"/>
        <end position="364"/>
    </location>
</feature>
<keyword evidence="1" id="KW-1133">Transmembrane helix</keyword>
<dbReference type="InterPro" id="IPR049458">
    <property type="entry name" value="EpsG-like"/>
</dbReference>
<dbReference type="Proteomes" id="UP001597460">
    <property type="component" value="Unassembled WGS sequence"/>
</dbReference>
<sequence>MTDIFTYIFYLSLLFFLVISTYYLKDKKLKGKKYYDPNDLNILYVLIVIVISFFVGIRFEVGNDWDGYVTDFLSLTSNSSFSYFDQYYELGYYTLNWLVGVLNLGYQWVFFSSAIIAWYFYFKSVPRYIIPLFIFFIFTDEFFFSGMNLVRQFTAMALWVFSVKFIIDRNLKLFLLSIIGASLFHSSSLLLIPFYFIPYEKLYNQIYWMIIYGVSLIAVFFLDLSTIYQNLDLLVLALSDDIGTVERYARYAESGRLAAEETSLGLGFTFKLLVNFLIIMLSKSWIKRRPELKPYLVLFFIGAILFNIFYEFQLIGRLTNYFLIFRPLVLAYIIYFYWVFKKDRIIGPFIIFLYFLILLAAIYGSSNMCCPYQFHL</sequence>
<evidence type="ECO:0000313" key="3">
    <source>
        <dbReference type="Proteomes" id="UP001597460"/>
    </source>
</evidence>
<gene>
    <name evidence="2" type="ORF">ACFSVN_10925</name>
</gene>
<feature type="transmembrane region" description="Helical" evidence="1">
    <location>
        <begin position="209"/>
        <end position="228"/>
    </location>
</feature>
<dbReference type="RefSeq" id="WP_390302397.1">
    <property type="nucleotide sequence ID" value="NZ_JBHULI010000025.1"/>
</dbReference>
<evidence type="ECO:0000313" key="2">
    <source>
        <dbReference type="EMBL" id="MFD2532961.1"/>
    </source>
</evidence>
<keyword evidence="3" id="KW-1185">Reference proteome</keyword>
<proteinExistence type="predicted"/>
<keyword evidence="1" id="KW-0472">Membrane</keyword>
<comment type="caution">
    <text evidence="2">The sequence shown here is derived from an EMBL/GenBank/DDBJ whole genome shotgun (WGS) entry which is preliminary data.</text>
</comment>
<protein>
    <submittedName>
        <fullName evidence="2">EpsG family protein</fullName>
    </submittedName>
</protein>
<feature type="transmembrane region" description="Helical" evidence="1">
    <location>
        <begin position="173"/>
        <end position="197"/>
    </location>
</feature>
<dbReference type="Pfam" id="PF14897">
    <property type="entry name" value="EpsG"/>
    <property type="match status" value="1"/>
</dbReference>
<reference evidence="3" key="1">
    <citation type="journal article" date="2019" name="Int. J. Syst. Evol. Microbiol.">
        <title>The Global Catalogue of Microorganisms (GCM) 10K type strain sequencing project: providing services to taxonomists for standard genome sequencing and annotation.</title>
        <authorList>
            <consortium name="The Broad Institute Genomics Platform"/>
            <consortium name="The Broad Institute Genome Sequencing Center for Infectious Disease"/>
            <person name="Wu L."/>
            <person name="Ma J."/>
        </authorList>
    </citation>
    <scope>NUCLEOTIDE SEQUENCE [LARGE SCALE GENOMIC DNA]</scope>
    <source>
        <strain evidence="3">KCTC 52042</strain>
    </source>
</reference>
<evidence type="ECO:0000256" key="1">
    <source>
        <dbReference type="SAM" id="Phobius"/>
    </source>
</evidence>
<feature type="transmembrane region" description="Helical" evidence="1">
    <location>
        <begin position="294"/>
        <end position="312"/>
    </location>
</feature>
<feature type="transmembrane region" description="Helical" evidence="1">
    <location>
        <begin position="97"/>
        <end position="121"/>
    </location>
</feature>
<dbReference type="EMBL" id="JBHULI010000025">
    <property type="protein sequence ID" value="MFD2532961.1"/>
    <property type="molecule type" value="Genomic_DNA"/>
</dbReference>
<name>A0ABW5JLI1_9BACT</name>
<organism evidence="2 3">
    <name type="scientific">Gracilimonas halophila</name>
    <dbReference type="NCBI Taxonomy" id="1834464"/>
    <lineage>
        <taxon>Bacteria</taxon>
        <taxon>Pseudomonadati</taxon>
        <taxon>Balneolota</taxon>
        <taxon>Balneolia</taxon>
        <taxon>Balneolales</taxon>
        <taxon>Balneolaceae</taxon>
        <taxon>Gracilimonas</taxon>
    </lineage>
</organism>
<feature type="transmembrane region" description="Helical" evidence="1">
    <location>
        <begin position="318"/>
        <end position="338"/>
    </location>
</feature>
<keyword evidence="1" id="KW-0812">Transmembrane</keyword>
<feature type="transmembrane region" description="Helical" evidence="1">
    <location>
        <begin position="40"/>
        <end position="59"/>
    </location>
</feature>
<feature type="transmembrane region" description="Helical" evidence="1">
    <location>
        <begin position="264"/>
        <end position="282"/>
    </location>
</feature>
<accession>A0ABW5JLI1</accession>
<feature type="transmembrane region" description="Helical" evidence="1">
    <location>
        <begin position="128"/>
        <end position="153"/>
    </location>
</feature>
<feature type="transmembrane region" description="Helical" evidence="1">
    <location>
        <begin position="6"/>
        <end position="24"/>
    </location>
</feature>